<dbReference type="GO" id="GO:0008270">
    <property type="term" value="F:zinc ion binding"/>
    <property type="evidence" value="ECO:0007669"/>
    <property type="project" value="UniProtKB-UniRule"/>
</dbReference>
<dbReference type="OrthoDB" id="9802676at2"/>
<evidence type="ECO:0000256" key="1">
    <source>
        <dbReference type="ARBA" id="ARBA00010669"/>
    </source>
</evidence>
<evidence type="ECO:0000256" key="6">
    <source>
        <dbReference type="ARBA" id="ARBA00022833"/>
    </source>
</evidence>
<comment type="similarity">
    <text evidence="1">Belongs to the cytidine and deoxycytidylate deaminase family. ADAT2 subfamily.</text>
</comment>
<comment type="function">
    <text evidence="8">Catalyzes the deamination of adenosine to inosine at the wobble position 34 of tRNA(Arg2).</text>
</comment>
<dbReference type="EnsemblBacteria" id="ACK42507">
    <property type="protein sequence ID" value="ACK42507"/>
    <property type="gene ID" value="Dtur_1229"/>
</dbReference>
<dbReference type="Gene3D" id="3.40.140.10">
    <property type="entry name" value="Cytidine Deaminase, domain 2"/>
    <property type="match status" value="1"/>
</dbReference>
<gene>
    <name evidence="8" type="primary">tadA</name>
    <name evidence="10" type="ordered locus">Dtur_1229</name>
</gene>
<dbReference type="InterPro" id="IPR016193">
    <property type="entry name" value="Cytidine_deaminase-like"/>
</dbReference>
<sequence>MDKKFSSIDEYFMHEAIKEAKKALRKGEVPVGAVIVYNGQIVGRGYNLRESKKNPISHAEMIAIEKAAKKLKGWRLCNCTLYVTLEPCIMCFGAILNSRISRLVYGTENREEGFTQFVNIRDYKKWKDIEIISGIKKDVCESLLKEFFKDMRSSRS</sequence>
<dbReference type="EMBL" id="CP001251">
    <property type="protein sequence ID" value="ACK42507.1"/>
    <property type="molecule type" value="Genomic_DNA"/>
</dbReference>
<evidence type="ECO:0000259" key="9">
    <source>
        <dbReference type="PROSITE" id="PS51747"/>
    </source>
</evidence>
<dbReference type="InterPro" id="IPR028883">
    <property type="entry name" value="tRNA_aden_deaminase"/>
</dbReference>
<name>B8E307_DICTD</name>
<dbReference type="HAMAP" id="MF_00972">
    <property type="entry name" value="tRNA_aden_deaminase"/>
    <property type="match status" value="1"/>
</dbReference>
<keyword evidence="6 8" id="KW-0862">Zinc</keyword>
<feature type="binding site" evidence="8">
    <location>
        <position position="91"/>
    </location>
    <ligand>
        <name>Zn(2+)</name>
        <dbReference type="ChEBI" id="CHEBI:29105"/>
        <note>catalytic</note>
    </ligand>
</feature>
<dbReference type="FunFam" id="3.40.140.10:FF:000005">
    <property type="entry name" value="tRNA-specific adenosine deaminase"/>
    <property type="match status" value="1"/>
</dbReference>
<keyword evidence="11" id="KW-1185">Reference proteome</keyword>
<dbReference type="PROSITE" id="PS51747">
    <property type="entry name" value="CYT_DCMP_DEAMINASES_2"/>
    <property type="match status" value="1"/>
</dbReference>
<dbReference type="GO" id="GO:0052717">
    <property type="term" value="F:tRNA-specific adenosine-34 deaminase activity"/>
    <property type="evidence" value="ECO:0000318"/>
    <property type="project" value="GO_Central"/>
</dbReference>
<protein>
    <recommendedName>
        <fullName evidence="8">tRNA-specific adenosine deaminase</fullName>
        <ecNumber evidence="8">3.5.4.33</ecNumber>
    </recommendedName>
</protein>
<dbReference type="SUPFAM" id="SSF53927">
    <property type="entry name" value="Cytidine deaminase-like"/>
    <property type="match status" value="1"/>
</dbReference>
<dbReference type="Proteomes" id="UP000007719">
    <property type="component" value="Chromosome"/>
</dbReference>
<feature type="binding site" evidence="8">
    <location>
        <position position="58"/>
    </location>
    <ligand>
        <name>Zn(2+)</name>
        <dbReference type="ChEBI" id="CHEBI:29105"/>
        <note>catalytic</note>
    </ligand>
</feature>
<dbReference type="FunCoup" id="B8E307">
    <property type="interactions" value="227"/>
</dbReference>
<keyword evidence="3 8" id="KW-0819">tRNA processing</keyword>
<dbReference type="EC" id="3.5.4.33" evidence="8"/>
<feature type="binding site" evidence="8">
    <location>
        <position position="88"/>
    </location>
    <ligand>
        <name>Zn(2+)</name>
        <dbReference type="ChEBI" id="CHEBI:29105"/>
        <note>catalytic</note>
    </ligand>
</feature>
<dbReference type="InParanoid" id="B8E307"/>
<dbReference type="PANTHER" id="PTHR11079">
    <property type="entry name" value="CYTOSINE DEAMINASE FAMILY MEMBER"/>
    <property type="match status" value="1"/>
</dbReference>
<evidence type="ECO:0000256" key="5">
    <source>
        <dbReference type="ARBA" id="ARBA00022801"/>
    </source>
</evidence>
<evidence type="ECO:0000256" key="8">
    <source>
        <dbReference type="HAMAP-Rule" id="MF_00972"/>
    </source>
</evidence>
<proteinExistence type="inferred from homology"/>
<dbReference type="HOGENOM" id="CLU_025810_3_2_0"/>
<dbReference type="PROSITE" id="PS00903">
    <property type="entry name" value="CYT_DCMP_DEAMINASES_1"/>
    <property type="match status" value="1"/>
</dbReference>
<feature type="domain" description="CMP/dCMP-type deaminase" evidence="9">
    <location>
        <begin position="7"/>
        <end position="117"/>
    </location>
</feature>
<keyword evidence="4 8" id="KW-0479">Metal-binding</keyword>
<organism evidence="10 11">
    <name type="scientific">Dictyoglomus turgidum (strain DSM 6724 / Z-1310)</name>
    <dbReference type="NCBI Taxonomy" id="515635"/>
    <lineage>
        <taxon>Bacteria</taxon>
        <taxon>Pseudomonadati</taxon>
        <taxon>Dictyoglomota</taxon>
        <taxon>Dictyoglomia</taxon>
        <taxon>Dictyoglomales</taxon>
        <taxon>Dictyoglomaceae</taxon>
        <taxon>Dictyoglomus</taxon>
    </lineage>
</organism>
<evidence type="ECO:0000256" key="2">
    <source>
        <dbReference type="ARBA" id="ARBA00011738"/>
    </source>
</evidence>
<feature type="active site" description="Proton donor" evidence="8">
    <location>
        <position position="60"/>
    </location>
</feature>
<evidence type="ECO:0000256" key="7">
    <source>
        <dbReference type="ARBA" id="ARBA00048045"/>
    </source>
</evidence>
<dbReference type="KEGG" id="dtu:Dtur_1229"/>
<keyword evidence="5 8" id="KW-0378">Hydrolase</keyword>
<dbReference type="eggNOG" id="COG0590">
    <property type="taxonomic scope" value="Bacteria"/>
</dbReference>
<dbReference type="PANTHER" id="PTHR11079:SF202">
    <property type="entry name" value="TRNA-SPECIFIC ADENOSINE DEAMINASE"/>
    <property type="match status" value="1"/>
</dbReference>
<dbReference type="STRING" id="515635.Dtur_1229"/>
<comment type="subunit">
    <text evidence="2 8">Homodimer.</text>
</comment>
<dbReference type="PATRIC" id="fig|515635.4.peg.1269"/>
<reference evidence="11" key="1">
    <citation type="journal article" date="2016" name="Front. Microbiol.">
        <title>The complete genome sequence of hyperthermophile Dictyoglomus turgidum DSM 6724 reveals a specialized carbohydrate fermentor.</title>
        <authorList>
            <person name="Brumm P.J."/>
            <person name="Gowda K."/>
            <person name="Robb F.T."/>
            <person name="Mead D.A."/>
        </authorList>
    </citation>
    <scope>NUCLEOTIDE SEQUENCE [LARGE SCALE GENOMIC DNA]</scope>
    <source>
        <strain evidence="11">DSM 6724 / Z-1310</strain>
    </source>
</reference>
<evidence type="ECO:0000313" key="11">
    <source>
        <dbReference type="Proteomes" id="UP000007719"/>
    </source>
</evidence>
<comment type="cofactor">
    <cofactor evidence="8">
        <name>Zn(2+)</name>
        <dbReference type="ChEBI" id="CHEBI:29105"/>
    </cofactor>
    <text evidence="8">Binds 1 zinc ion per subunit.</text>
</comment>
<evidence type="ECO:0000256" key="4">
    <source>
        <dbReference type="ARBA" id="ARBA00022723"/>
    </source>
</evidence>
<evidence type="ECO:0000313" key="10">
    <source>
        <dbReference type="EMBL" id="ACK42507.1"/>
    </source>
</evidence>
<comment type="catalytic activity">
    <reaction evidence="7 8">
        <text>adenosine(34) in tRNA + H2O + H(+) = inosine(34) in tRNA + NH4(+)</text>
        <dbReference type="Rhea" id="RHEA:43168"/>
        <dbReference type="Rhea" id="RHEA-COMP:10373"/>
        <dbReference type="Rhea" id="RHEA-COMP:10374"/>
        <dbReference type="ChEBI" id="CHEBI:15377"/>
        <dbReference type="ChEBI" id="CHEBI:15378"/>
        <dbReference type="ChEBI" id="CHEBI:28938"/>
        <dbReference type="ChEBI" id="CHEBI:74411"/>
        <dbReference type="ChEBI" id="CHEBI:82852"/>
        <dbReference type="EC" id="3.5.4.33"/>
    </reaction>
</comment>
<dbReference type="InterPro" id="IPR016192">
    <property type="entry name" value="APOBEC/CMP_deaminase_Zn-bd"/>
</dbReference>
<accession>B8E307</accession>
<dbReference type="CDD" id="cd01285">
    <property type="entry name" value="nucleoside_deaminase"/>
    <property type="match status" value="1"/>
</dbReference>
<evidence type="ECO:0000256" key="3">
    <source>
        <dbReference type="ARBA" id="ARBA00022694"/>
    </source>
</evidence>
<dbReference type="InterPro" id="IPR002125">
    <property type="entry name" value="CMP_dCMP_dom"/>
</dbReference>
<dbReference type="AlphaFoldDB" id="B8E307"/>
<dbReference type="RefSeq" id="WP_012583589.1">
    <property type="nucleotide sequence ID" value="NC_011661.1"/>
</dbReference>
<dbReference type="GO" id="GO:0002100">
    <property type="term" value="P:tRNA wobble adenosine to inosine editing"/>
    <property type="evidence" value="ECO:0000318"/>
    <property type="project" value="GO_Central"/>
</dbReference>
<dbReference type="Pfam" id="PF00383">
    <property type="entry name" value="dCMP_cyt_deam_1"/>
    <property type="match status" value="1"/>
</dbReference>